<accession>A0A975TCT8</accession>
<proteinExistence type="predicted"/>
<organism evidence="1 2">
    <name type="scientific">Richelia sinica FACHB-800</name>
    <dbReference type="NCBI Taxonomy" id="1357546"/>
    <lineage>
        <taxon>Bacteria</taxon>
        <taxon>Bacillati</taxon>
        <taxon>Cyanobacteriota</taxon>
        <taxon>Cyanophyceae</taxon>
        <taxon>Nostocales</taxon>
        <taxon>Nostocaceae</taxon>
        <taxon>Richelia</taxon>
    </lineage>
</organism>
<dbReference type="EMBL" id="CP021056">
    <property type="protein sequence ID" value="QXE25541.1"/>
    <property type="molecule type" value="Genomic_DNA"/>
</dbReference>
<dbReference type="KEGG" id="rsin:B6N60_04256"/>
<protein>
    <submittedName>
        <fullName evidence="1">Uncharacterized protein</fullName>
    </submittedName>
</protein>
<keyword evidence="2" id="KW-1185">Reference proteome</keyword>
<dbReference type="Proteomes" id="UP000683511">
    <property type="component" value="Chromosome"/>
</dbReference>
<gene>
    <name evidence="1" type="ORF">B6N60_04256</name>
</gene>
<sequence length="44" mass="4947">MCASSVGTNGFNFSVSTKRYNRHSSVLQVLQQYIDQKSSYNSIT</sequence>
<reference evidence="1" key="1">
    <citation type="submission" date="2017-04" db="EMBL/GenBank/DDBJ databases">
        <title>Genome deletions in a multicellular cyanobacterial endosymbiont for morphological adaptation in marine diatoms.</title>
        <authorList>
            <person name="Wang Y."/>
            <person name="Gao H."/>
            <person name="Li R."/>
            <person name="Xu X."/>
        </authorList>
    </citation>
    <scope>NUCLEOTIDE SEQUENCE</scope>
    <source>
        <strain evidence="1">FACHB 800</strain>
    </source>
</reference>
<dbReference type="AlphaFoldDB" id="A0A975TCT8"/>
<name>A0A975TCT8_9NOST</name>
<evidence type="ECO:0000313" key="2">
    <source>
        <dbReference type="Proteomes" id="UP000683511"/>
    </source>
</evidence>
<evidence type="ECO:0000313" key="1">
    <source>
        <dbReference type="EMBL" id="QXE25541.1"/>
    </source>
</evidence>